<evidence type="ECO:0000313" key="1">
    <source>
        <dbReference type="EMBL" id="MED6213720.1"/>
    </source>
</evidence>
<protein>
    <submittedName>
        <fullName evidence="1">Uncharacterized protein</fullName>
    </submittedName>
</protein>
<comment type="caution">
    <text evidence="1">The sequence shown here is derived from an EMBL/GenBank/DDBJ whole genome shotgun (WGS) entry which is preliminary data.</text>
</comment>
<dbReference type="Proteomes" id="UP001341840">
    <property type="component" value="Unassembled WGS sequence"/>
</dbReference>
<dbReference type="EMBL" id="JASCZI010243893">
    <property type="protein sequence ID" value="MED6213720.1"/>
    <property type="molecule type" value="Genomic_DNA"/>
</dbReference>
<feature type="non-terminal residue" evidence="1">
    <location>
        <position position="83"/>
    </location>
</feature>
<accession>A0ABU6YUV7</accession>
<gene>
    <name evidence="1" type="ORF">PIB30_095989</name>
</gene>
<sequence length="83" mass="9543">MFRIRGPVLWLNLNRVSEPLREFLRQDMGCARATIILEIGNKPLSFSYLTISTNPAHNPNDAFQQRFTKTPTLVNGFTKLYAM</sequence>
<reference evidence="1 2" key="1">
    <citation type="journal article" date="2023" name="Plants (Basel)">
        <title>Bridging the Gap: Combining Genomics and Transcriptomics Approaches to Understand Stylosanthes scabra, an Orphan Legume from the Brazilian Caatinga.</title>
        <authorList>
            <person name="Ferreira-Neto J.R.C."/>
            <person name="da Silva M.D."/>
            <person name="Binneck E."/>
            <person name="de Melo N.F."/>
            <person name="da Silva R.H."/>
            <person name="de Melo A.L.T.M."/>
            <person name="Pandolfi V."/>
            <person name="Bustamante F.O."/>
            <person name="Brasileiro-Vidal A.C."/>
            <person name="Benko-Iseppon A.M."/>
        </authorList>
    </citation>
    <scope>NUCLEOTIDE SEQUENCE [LARGE SCALE GENOMIC DNA]</scope>
    <source>
        <tissue evidence="1">Leaves</tissue>
    </source>
</reference>
<proteinExistence type="predicted"/>
<name>A0ABU6YUV7_9FABA</name>
<organism evidence="1 2">
    <name type="scientific">Stylosanthes scabra</name>
    <dbReference type="NCBI Taxonomy" id="79078"/>
    <lineage>
        <taxon>Eukaryota</taxon>
        <taxon>Viridiplantae</taxon>
        <taxon>Streptophyta</taxon>
        <taxon>Embryophyta</taxon>
        <taxon>Tracheophyta</taxon>
        <taxon>Spermatophyta</taxon>
        <taxon>Magnoliopsida</taxon>
        <taxon>eudicotyledons</taxon>
        <taxon>Gunneridae</taxon>
        <taxon>Pentapetalae</taxon>
        <taxon>rosids</taxon>
        <taxon>fabids</taxon>
        <taxon>Fabales</taxon>
        <taxon>Fabaceae</taxon>
        <taxon>Papilionoideae</taxon>
        <taxon>50 kb inversion clade</taxon>
        <taxon>dalbergioids sensu lato</taxon>
        <taxon>Dalbergieae</taxon>
        <taxon>Pterocarpus clade</taxon>
        <taxon>Stylosanthes</taxon>
    </lineage>
</organism>
<evidence type="ECO:0000313" key="2">
    <source>
        <dbReference type="Proteomes" id="UP001341840"/>
    </source>
</evidence>
<keyword evidence="2" id="KW-1185">Reference proteome</keyword>